<dbReference type="CTD" id="36342833"/>
<reference evidence="1 2" key="1">
    <citation type="journal article" date="2013" name="Nat. Genet.">
        <title>The genome of the hydatid tapeworm Echinococcus granulosus.</title>
        <authorList>
            <person name="Zheng H."/>
            <person name="Zhang W."/>
            <person name="Zhang L."/>
            <person name="Zhang Z."/>
            <person name="Li J."/>
            <person name="Lu G."/>
            <person name="Zhu Y."/>
            <person name="Wang Y."/>
            <person name="Huang Y."/>
            <person name="Liu J."/>
            <person name="Kang H."/>
            <person name="Chen J."/>
            <person name="Wang L."/>
            <person name="Chen A."/>
            <person name="Yu S."/>
            <person name="Gao Z."/>
            <person name="Jin L."/>
            <person name="Gu W."/>
            <person name="Wang Z."/>
            <person name="Zhao L."/>
            <person name="Shi B."/>
            <person name="Wen H."/>
            <person name="Lin R."/>
            <person name="Jones M.K."/>
            <person name="Brejova B."/>
            <person name="Vinar T."/>
            <person name="Zhao G."/>
            <person name="McManus D.P."/>
            <person name="Chen Z."/>
            <person name="Zhou Y."/>
            <person name="Wang S."/>
        </authorList>
    </citation>
    <scope>NUCLEOTIDE SEQUENCE [LARGE SCALE GENOMIC DNA]</scope>
</reference>
<dbReference type="GeneID" id="36342833"/>
<evidence type="ECO:0000313" key="1">
    <source>
        <dbReference type="EMBL" id="EUB58012.1"/>
    </source>
</evidence>
<dbReference type="EMBL" id="APAU02000070">
    <property type="protein sequence ID" value="EUB58012.1"/>
    <property type="molecule type" value="Genomic_DNA"/>
</dbReference>
<name>W6UIR3_ECHGR</name>
<accession>W6UIR3</accession>
<organism evidence="1 2">
    <name type="scientific">Echinococcus granulosus</name>
    <name type="common">Hydatid tapeworm</name>
    <dbReference type="NCBI Taxonomy" id="6210"/>
    <lineage>
        <taxon>Eukaryota</taxon>
        <taxon>Metazoa</taxon>
        <taxon>Spiralia</taxon>
        <taxon>Lophotrochozoa</taxon>
        <taxon>Platyhelminthes</taxon>
        <taxon>Cestoda</taxon>
        <taxon>Eucestoda</taxon>
        <taxon>Cyclophyllidea</taxon>
        <taxon>Taeniidae</taxon>
        <taxon>Echinococcus</taxon>
        <taxon>Echinococcus granulosus group</taxon>
    </lineage>
</organism>
<dbReference type="AlphaFoldDB" id="W6UIR3"/>
<protein>
    <submittedName>
        <fullName evidence="1">Uncharacterized protein</fullName>
    </submittedName>
</protein>
<proteinExistence type="predicted"/>
<comment type="caution">
    <text evidence="1">The sequence shown here is derived from an EMBL/GenBank/DDBJ whole genome shotgun (WGS) entry which is preliminary data.</text>
</comment>
<keyword evidence="2" id="KW-1185">Reference proteome</keyword>
<dbReference type="KEGG" id="egl:EGR_07118"/>
<sequence>MVRRLIYSSDEAIESEYEKALADGRGTSKQGFSHKIWVAAEFYNLLIKKLQGTTAFYQKKEKRFNFQITRNLGTLDLTWGGKARTANSLADKFGRLTKASVLKIDLLPMQKRNTNRDVITLLTGQKKHQIKIEPLKNQLPF</sequence>
<evidence type="ECO:0000313" key="2">
    <source>
        <dbReference type="Proteomes" id="UP000019149"/>
    </source>
</evidence>
<gene>
    <name evidence="1" type="ORF">EGR_07118</name>
</gene>
<dbReference type="RefSeq" id="XP_024349208.1">
    <property type="nucleotide sequence ID" value="XM_024496367.1"/>
</dbReference>
<dbReference type="Proteomes" id="UP000019149">
    <property type="component" value="Unassembled WGS sequence"/>
</dbReference>